<protein>
    <submittedName>
        <fullName evidence="3">Uncharacterized protein</fullName>
    </submittedName>
</protein>
<dbReference type="RefSeq" id="WP_126643473.1">
    <property type="nucleotide sequence ID" value="NZ_BIFH01000054.1"/>
</dbReference>
<comment type="caution">
    <text evidence="3">The sequence shown here is derived from an EMBL/GenBank/DDBJ whole genome shotgun (WGS) entry which is preliminary data.</text>
</comment>
<sequence>MASTASRPASGTPPAASTPTRARRPPRRFAPASVSEAARRSAYAFLALPLGLIGIVLTLGGRSSRAGRLQLAAARRFLAPRTGGDHHIGATNDRAAAPGAVRILRHAILDTALGVPTLVLAAYAYGNTIRNLTYPIWYGHTDYHDAWGGPTLAGVWAVHTIGALAFFAVCLCLIQGLTNLRAAGARRTFRSEDGA</sequence>
<organism evidence="3 4">
    <name type="scientific">Embleya hyalina</name>
    <dbReference type="NCBI Taxonomy" id="516124"/>
    <lineage>
        <taxon>Bacteria</taxon>
        <taxon>Bacillati</taxon>
        <taxon>Actinomycetota</taxon>
        <taxon>Actinomycetes</taxon>
        <taxon>Kitasatosporales</taxon>
        <taxon>Streptomycetaceae</taxon>
        <taxon>Embleya</taxon>
    </lineage>
</organism>
<dbReference type="AlphaFoldDB" id="A0A401Z504"/>
<gene>
    <name evidence="3" type="ORF">EHYA_09681</name>
</gene>
<dbReference type="Proteomes" id="UP000286931">
    <property type="component" value="Unassembled WGS sequence"/>
</dbReference>
<keyword evidence="4" id="KW-1185">Reference proteome</keyword>
<evidence type="ECO:0000256" key="1">
    <source>
        <dbReference type="SAM" id="MobiDB-lite"/>
    </source>
</evidence>
<proteinExistence type="predicted"/>
<dbReference type="EMBL" id="BIFH01000054">
    <property type="protein sequence ID" value="GCE01906.1"/>
    <property type="molecule type" value="Genomic_DNA"/>
</dbReference>
<name>A0A401Z504_9ACTN</name>
<evidence type="ECO:0000313" key="3">
    <source>
        <dbReference type="EMBL" id="GCE01906.1"/>
    </source>
</evidence>
<dbReference type="OrthoDB" id="4338017at2"/>
<feature type="region of interest" description="Disordered" evidence="1">
    <location>
        <begin position="1"/>
        <end position="33"/>
    </location>
</feature>
<reference evidence="3 4" key="1">
    <citation type="submission" date="2018-12" db="EMBL/GenBank/DDBJ databases">
        <title>Draft genome sequence of Embleya hyalina NBRC 13850T.</title>
        <authorList>
            <person name="Komaki H."/>
            <person name="Hosoyama A."/>
            <person name="Kimura A."/>
            <person name="Ichikawa N."/>
            <person name="Tamura T."/>
        </authorList>
    </citation>
    <scope>NUCLEOTIDE SEQUENCE [LARGE SCALE GENOMIC DNA]</scope>
    <source>
        <strain evidence="3 4">NBRC 13850</strain>
    </source>
</reference>
<keyword evidence="2" id="KW-1133">Transmembrane helix</keyword>
<evidence type="ECO:0000256" key="2">
    <source>
        <dbReference type="SAM" id="Phobius"/>
    </source>
</evidence>
<feature type="transmembrane region" description="Helical" evidence="2">
    <location>
        <begin position="107"/>
        <end position="125"/>
    </location>
</feature>
<feature type="transmembrane region" description="Helical" evidence="2">
    <location>
        <begin position="42"/>
        <end position="60"/>
    </location>
</feature>
<accession>A0A401Z504</accession>
<feature type="compositionally biased region" description="Low complexity" evidence="1">
    <location>
        <begin position="1"/>
        <end position="20"/>
    </location>
</feature>
<keyword evidence="2" id="KW-0472">Membrane</keyword>
<keyword evidence="2" id="KW-0812">Transmembrane</keyword>
<feature type="transmembrane region" description="Helical" evidence="2">
    <location>
        <begin position="156"/>
        <end position="177"/>
    </location>
</feature>
<evidence type="ECO:0000313" key="4">
    <source>
        <dbReference type="Proteomes" id="UP000286931"/>
    </source>
</evidence>